<dbReference type="Pfam" id="PF04082">
    <property type="entry name" value="Fungal_trans"/>
    <property type="match status" value="1"/>
</dbReference>
<evidence type="ECO:0000259" key="8">
    <source>
        <dbReference type="PROSITE" id="PS50048"/>
    </source>
</evidence>
<evidence type="ECO:0000256" key="4">
    <source>
        <dbReference type="ARBA" id="ARBA00023125"/>
    </source>
</evidence>
<dbReference type="PANTHER" id="PTHR31944">
    <property type="entry name" value="HEME-RESPONSIVE ZINC FINGER TRANSCRIPTION FACTOR HAP1"/>
    <property type="match status" value="1"/>
</dbReference>
<dbReference type="KEGG" id="trg:TRUGW13939_08637"/>
<dbReference type="Gene3D" id="4.10.240.10">
    <property type="entry name" value="Zn(2)-C6 fungal-type DNA-binding domain"/>
    <property type="match status" value="1"/>
</dbReference>
<dbReference type="InterPro" id="IPR036864">
    <property type="entry name" value="Zn2-C6_fun-type_DNA-bd_sf"/>
</dbReference>
<dbReference type="RefSeq" id="XP_035347660.1">
    <property type="nucleotide sequence ID" value="XM_035491767.1"/>
</dbReference>
<keyword evidence="5" id="KW-0804">Transcription</keyword>
<dbReference type="GO" id="GO:0008270">
    <property type="term" value="F:zinc ion binding"/>
    <property type="evidence" value="ECO:0007669"/>
    <property type="project" value="InterPro"/>
</dbReference>
<protein>
    <recommendedName>
        <fullName evidence="8">Zn(2)-C6 fungal-type domain-containing protein</fullName>
    </recommendedName>
</protein>
<accession>A0A7H8R5L5</accession>
<dbReference type="CDD" id="cd12148">
    <property type="entry name" value="fungal_TF_MHR"/>
    <property type="match status" value="1"/>
</dbReference>
<reference evidence="10" key="1">
    <citation type="submission" date="2020-06" db="EMBL/GenBank/DDBJ databases">
        <title>A chromosome-scale genome assembly of Talaromyces rugulosus W13939.</title>
        <authorList>
            <person name="Wang B."/>
            <person name="Guo L."/>
            <person name="Ye K."/>
            <person name="Wang L."/>
        </authorList>
    </citation>
    <scope>NUCLEOTIDE SEQUENCE [LARGE SCALE GENOMIC DNA]</scope>
    <source>
        <strain evidence="10">W13939</strain>
    </source>
</reference>
<dbReference type="OrthoDB" id="762982at2759"/>
<dbReference type="GO" id="GO:0001228">
    <property type="term" value="F:DNA-binding transcription activator activity, RNA polymerase II-specific"/>
    <property type="evidence" value="ECO:0007669"/>
    <property type="project" value="TreeGrafter"/>
</dbReference>
<evidence type="ECO:0000256" key="2">
    <source>
        <dbReference type="ARBA" id="ARBA00022833"/>
    </source>
</evidence>
<evidence type="ECO:0000313" key="9">
    <source>
        <dbReference type="EMBL" id="QKX61486.1"/>
    </source>
</evidence>
<dbReference type="SMART" id="SM00906">
    <property type="entry name" value="Fungal_trans"/>
    <property type="match status" value="1"/>
</dbReference>
<dbReference type="CDD" id="cd00067">
    <property type="entry name" value="GAL4"/>
    <property type="match status" value="1"/>
</dbReference>
<organism evidence="9 10">
    <name type="scientific">Talaromyces rugulosus</name>
    <name type="common">Penicillium rugulosum</name>
    <dbReference type="NCBI Taxonomy" id="121627"/>
    <lineage>
        <taxon>Eukaryota</taxon>
        <taxon>Fungi</taxon>
        <taxon>Dikarya</taxon>
        <taxon>Ascomycota</taxon>
        <taxon>Pezizomycotina</taxon>
        <taxon>Eurotiomycetes</taxon>
        <taxon>Eurotiomycetidae</taxon>
        <taxon>Eurotiales</taxon>
        <taxon>Trichocomaceae</taxon>
        <taxon>Talaromyces</taxon>
        <taxon>Talaromyces sect. Islandici</taxon>
    </lineage>
</organism>
<evidence type="ECO:0000256" key="5">
    <source>
        <dbReference type="ARBA" id="ARBA00023163"/>
    </source>
</evidence>
<dbReference type="SMART" id="SM00066">
    <property type="entry name" value="GAL4"/>
    <property type="match status" value="1"/>
</dbReference>
<dbReference type="GO" id="GO:0006351">
    <property type="term" value="P:DNA-templated transcription"/>
    <property type="evidence" value="ECO:0007669"/>
    <property type="project" value="InterPro"/>
</dbReference>
<sequence>MAAVAQLHKAGRRNRIPLSCDPCRSRKLKCNREQPCQNCTARDELSACKYKGSRNVSTPIAHHEAHGDPMQQRIDHLEGLVKKLIETQRKDSTVGGSDVGNPHPRSKHASLDVASDASDVGHSTGTTVIDSTHSVYRGADDWFDVLQEINQLKKFWNQSQDDQASYHDVQPNLSHMVDGSSLLFGHVKPVEKMEILATLPLKSEVDRMIPWFFDHENFPIIVPPILHEATFMSEYGEHWKNPSKTNIIWLGLLFSILGITMLAYRQVGEPPEYEGLSESLFQLYRIRTAQCLLVGDIAKCLPYTLETLRFNATAELNRKDDNSRGLWIMTGVIVRVAINMGYHRDPSQLSSISALQGEFRRRIWLSVASMDDMSSFGGGFPRMIPAIYSDTMEPRNLHDWELSFDENTTNLPPSRPLMEYTPVSYMIVKGRVFRALGRIADFNNNPTLNSSYETVLEIDKALSEAHIQIPPYMRIHLEQDSDECPFDQTSKLAFSSLSVECMYHKGMCTLHRKFIAKARFNSRFDLSRERCITSALALLSCQRFLVPSWYQFSQSRQMLVLAAMVLFLELELRRRDSTDMQASSSILHALEKSCGFWKEARSSCEEASRIHQTLARMLSSFRDGPTNSSATAVTTTSPYHAMITPESFEDFPRPMLTSSPSQPTYDEKGFSLERDLFTMPNDMEIDWATWDSFIEGNGFEDGALY</sequence>
<keyword evidence="10" id="KW-1185">Reference proteome</keyword>
<feature type="region of interest" description="Disordered" evidence="7">
    <location>
        <begin position="88"/>
        <end position="121"/>
    </location>
</feature>
<dbReference type="AlphaFoldDB" id="A0A7H8R5L5"/>
<dbReference type="InterPro" id="IPR001138">
    <property type="entry name" value="Zn2Cys6_DnaBD"/>
</dbReference>
<dbReference type="PROSITE" id="PS00463">
    <property type="entry name" value="ZN2_CY6_FUNGAL_1"/>
    <property type="match status" value="1"/>
</dbReference>
<keyword evidence="6" id="KW-0539">Nucleus</keyword>
<evidence type="ECO:0000256" key="6">
    <source>
        <dbReference type="ARBA" id="ARBA00023242"/>
    </source>
</evidence>
<dbReference type="EMBL" id="CP055902">
    <property type="protein sequence ID" value="QKX61486.1"/>
    <property type="molecule type" value="Genomic_DNA"/>
</dbReference>
<dbReference type="InterPro" id="IPR051430">
    <property type="entry name" value="Fungal_TF_Env_Response"/>
</dbReference>
<dbReference type="PANTHER" id="PTHR31944:SF131">
    <property type="entry name" value="HEME-RESPONSIVE ZINC FINGER TRANSCRIPTION FACTOR HAP1"/>
    <property type="match status" value="1"/>
</dbReference>
<dbReference type="SUPFAM" id="SSF57701">
    <property type="entry name" value="Zn2/Cys6 DNA-binding domain"/>
    <property type="match status" value="1"/>
</dbReference>
<keyword evidence="2" id="KW-0862">Zinc</keyword>
<evidence type="ECO:0000256" key="1">
    <source>
        <dbReference type="ARBA" id="ARBA00022723"/>
    </source>
</evidence>
<dbReference type="GO" id="GO:0000978">
    <property type="term" value="F:RNA polymerase II cis-regulatory region sequence-specific DNA binding"/>
    <property type="evidence" value="ECO:0007669"/>
    <property type="project" value="TreeGrafter"/>
</dbReference>
<name>A0A7H8R5L5_TALRU</name>
<evidence type="ECO:0000256" key="7">
    <source>
        <dbReference type="SAM" id="MobiDB-lite"/>
    </source>
</evidence>
<keyword evidence="4" id="KW-0238">DNA-binding</keyword>
<evidence type="ECO:0000313" key="10">
    <source>
        <dbReference type="Proteomes" id="UP000509510"/>
    </source>
</evidence>
<dbReference type="Pfam" id="PF00172">
    <property type="entry name" value="Zn_clus"/>
    <property type="match status" value="1"/>
</dbReference>
<keyword evidence="3" id="KW-0805">Transcription regulation</keyword>
<evidence type="ECO:0000256" key="3">
    <source>
        <dbReference type="ARBA" id="ARBA00023015"/>
    </source>
</evidence>
<feature type="domain" description="Zn(2)-C6 fungal-type" evidence="8">
    <location>
        <begin position="19"/>
        <end position="50"/>
    </location>
</feature>
<dbReference type="PROSITE" id="PS50048">
    <property type="entry name" value="ZN2_CY6_FUNGAL_2"/>
    <property type="match status" value="1"/>
</dbReference>
<keyword evidence="1" id="KW-0479">Metal-binding</keyword>
<dbReference type="GeneID" id="55996125"/>
<dbReference type="InterPro" id="IPR007219">
    <property type="entry name" value="XnlR_reg_dom"/>
</dbReference>
<dbReference type="GO" id="GO:0005634">
    <property type="term" value="C:nucleus"/>
    <property type="evidence" value="ECO:0007669"/>
    <property type="project" value="TreeGrafter"/>
</dbReference>
<gene>
    <name evidence="9" type="ORF">TRUGW13939_08637</name>
</gene>
<proteinExistence type="predicted"/>
<dbReference type="Proteomes" id="UP000509510">
    <property type="component" value="Chromosome V"/>
</dbReference>